<feature type="coiled-coil region" evidence="1">
    <location>
        <begin position="172"/>
        <end position="206"/>
    </location>
</feature>
<sequence>MKNNKEKFKIFYFLVIVFSFSFFIFNFLFAQEPGEAEVCATRQECEQLKNILEEKIAEYEKEISAAKGKSKTLNNQIAVLKKEVEKLNLQIRQSNVVIKDLGIKVSDTEKSVNKTVLEIENSKKNLANILRAIYKEDQRSEIEILFSGTQLSDFFSYLSSLGALNSKNQKILEKIETSKLFLENQKQSLEEDKADLENVVKIQTIQKGESEETKKEKDSLLNLTNKEYQKLLKQKEGTAKTVAKIKARIFELIGVSERVTFGEALEITKAVTSVVDIRPAFLLAIISRESAIGRNVGQCVLVDSTTGSGKRISNGLSVARLMKPTRDVQPFLKITAALGKDPYNTPVSCPLSVGWGGAMGPAQFIPSTWNLYVDKLKSVLGKAGDPWGIKDSFTASALYLSDLGASAKTSQSEASAANKYSGGYSLYAGQVMERAACIQDFIDTSSMSSRCQKRIGLE</sequence>
<feature type="transmembrane region" description="Helical" evidence="2">
    <location>
        <begin position="12"/>
        <end position="30"/>
    </location>
</feature>
<comment type="caution">
    <text evidence="4">The sequence shown here is derived from an EMBL/GenBank/DDBJ whole genome shotgun (WGS) entry which is preliminary data.</text>
</comment>
<feature type="coiled-coil region" evidence="1">
    <location>
        <begin position="42"/>
        <end position="97"/>
    </location>
</feature>
<keyword evidence="2" id="KW-1133">Transmembrane helix</keyword>
<evidence type="ECO:0000256" key="2">
    <source>
        <dbReference type="SAM" id="Phobius"/>
    </source>
</evidence>
<reference evidence="5" key="1">
    <citation type="submission" date="2017-09" db="EMBL/GenBank/DDBJ databases">
        <title>Depth-based differentiation of microbial function through sediment-hosted aquifers and enrichment of novel symbionts in the deep terrestrial subsurface.</title>
        <authorList>
            <person name="Probst A.J."/>
            <person name="Ladd B."/>
            <person name="Jarett J.K."/>
            <person name="Geller-Mcgrath D.E."/>
            <person name="Sieber C.M.K."/>
            <person name="Emerson J.B."/>
            <person name="Anantharaman K."/>
            <person name="Thomas B.C."/>
            <person name="Malmstrom R."/>
            <person name="Stieglmeier M."/>
            <person name="Klingl A."/>
            <person name="Woyke T."/>
            <person name="Ryan C.M."/>
            <person name="Banfield J.F."/>
        </authorList>
    </citation>
    <scope>NUCLEOTIDE SEQUENCE [LARGE SCALE GENOMIC DNA]</scope>
</reference>
<evidence type="ECO:0000313" key="4">
    <source>
        <dbReference type="EMBL" id="PIS39698.1"/>
    </source>
</evidence>
<feature type="domain" description="Transglycosylase SLT" evidence="3">
    <location>
        <begin position="266"/>
        <end position="406"/>
    </location>
</feature>
<gene>
    <name evidence="4" type="ORF">COT33_00605</name>
</gene>
<organism evidence="4 5">
    <name type="scientific">Candidatus Nealsonbacteria bacterium CG08_land_8_20_14_0_20_38_20</name>
    <dbReference type="NCBI Taxonomy" id="1974705"/>
    <lineage>
        <taxon>Bacteria</taxon>
        <taxon>Candidatus Nealsoniibacteriota</taxon>
    </lineage>
</organism>
<dbReference type="InterPro" id="IPR023346">
    <property type="entry name" value="Lysozyme-like_dom_sf"/>
</dbReference>
<evidence type="ECO:0000313" key="5">
    <source>
        <dbReference type="Proteomes" id="UP000230088"/>
    </source>
</evidence>
<keyword evidence="2" id="KW-0812">Transmembrane</keyword>
<protein>
    <recommendedName>
        <fullName evidence="3">Transglycosylase SLT domain-containing protein</fullName>
    </recommendedName>
</protein>
<dbReference type="Pfam" id="PF13406">
    <property type="entry name" value="SLT_2"/>
    <property type="match status" value="1"/>
</dbReference>
<dbReference type="AlphaFoldDB" id="A0A2H0YMI4"/>
<name>A0A2H0YMI4_9BACT</name>
<keyword evidence="1" id="KW-0175">Coiled coil</keyword>
<proteinExistence type="predicted"/>
<dbReference type="EMBL" id="PEYD01000009">
    <property type="protein sequence ID" value="PIS39698.1"/>
    <property type="molecule type" value="Genomic_DNA"/>
</dbReference>
<evidence type="ECO:0000256" key="1">
    <source>
        <dbReference type="SAM" id="Coils"/>
    </source>
</evidence>
<dbReference type="Gene3D" id="1.10.530.10">
    <property type="match status" value="1"/>
</dbReference>
<evidence type="ECO:0000259" key="3">
    <source>
        <dbReference type="Pfam" id="PF13406"/>
    </source>
</evidence>
<accession>A0A2H0YMI4</accession>
<dbReference type="SUPFAM" id="SSF53955">
    <property type="entry name" value="Lysozyme-like"/>
    <property type="match status" value="1"/>
</dbReference>
<dbReference type="Proteomes" id="UP000230088">
    <property type="component" value="Unassembled WGS sequence"/>
</dbReference>
<dbReference type="Gene3D" id="6.10.250.3150">
    <property type="match status" value="1"/>
</dbReference>
<keyword evidence="2" id="KW-0472">Membrane</keyword>
<dbReference type="InterPro" id="IPR031304">
    <property type="entry name" value="SLT_2"/>
</dbReference>